<dbReference type="Gene3D" id="3.40.50.12190">
    <property type="match status" value="1"/>
</dbReference>
<feature type="transmembrane region" description="Helical" evidence="6">
    <location>
        <begin position="91"/>
        <end position="115"/>
    </location>
</feature>
<proteinExistence type="predicted"/>
<sequence>MFHLQGKGQSSQWRRSNSKSSASRQNNYDLDTNAEYQSEDSDVTDDSFSREKKTRDSHHEEESPSLDYFSREKRPRVTRHEEKLPNLDSRIFGSINLLLSAVVIILIAVYISIIFRSDSGNTVLSMESVSKKLQDFETRVSQKMRIFENVTGDDIYTLLFVGKQWLMMLQESPIVLLVTGKQSRDVVNTISDAFGEAFELSRPVDTVELTAQSNRADLHESLSRALHSDVPIAVLNGIDQLFWDAPLVLQAFSDNSFVPSPHALLLLSVRKSFLGPKKVCERSLMELRRTVLRRTFDRWFDLASMAHQAFQPLRKAFQNWDMWKSGGGEEAKHHC</sequence>
<feature type="compositionally biased region" description="Basic and acidic residues" evidence="5">
    <location>
        <begin position="47"/>
        <end position="62"/>
    </location>
</feature>
<evidence type="ECO:0000256" key="2">
    <source>
        <dbReference type="ARBA" id="ARBA00022692"/>
    </source>
</evidence>
<keyword evidence="4 6" id="KW-0472">Membrane</keyword>
<keyword evidence="2 6" id="KW-0812">Transmembrane</keyword>
<evidence type="ECO:0000256" key="3">
    <source>
        <dbReference type="ARBA" id="ARBA00022989"/>
    </source>
</evidence>
<keyword evidence="3 6" id="KW-1133">Transmembrane helix</keyword>
<name>A0AAD5N803_PARTN</name>
<dbReference type="AlphaFoldDB" id="A0AAD5N803"/>
<dbReference type="InterPro" id="IPR038599">
    <property type="entry name" value="LAP1C-like_C_sf"/>
</dbReference>
<comment type="subcellular location">
    <subcellularLocation>
        <location evidence="1">Membrane</location>
    </subcellularLocation>
</comment>
<evidence type="ECO:0000256" key="6">
    <source>
        <dbReference type="SAM" id="Phobius"/>
    </source>
</evidence>
<evidence type="ECO:0000256" key="4">
    <source>
        <dbReference type="ARBA" id="ARBA00023136"/>
    </source>
</evidence>
<reference evidence="7" key="1">
    <citation type="submission" date="2021-06" db="EMBL/GenBank/DDBJ databases">
        <title>Parelaphostrongylus tenuis whole genome reference sequence.</title>
        <authorList>
            <person name="Garwood T.J."/>
            <person name="Larsen P.A."/>
            <person name="Fountain-Jones N.M."/>
            <person name="Garbe J.R."/>
            <person name="Macchietto M.G."/>
            <person name="Kania S.A."/>
            <person name="Gerhold R.W."/>
            <person name="Richards J.E."/>
            <person name="Wolf T.M."/>
        </authorList>
    </citation>
    <scope>NUCLEOTIDE SEQUENCE</scope>
    <source>
        <strain evidence="7">MNPRO001-30</strain>
        <tissue evidence="7">Meninges</tissue>
    </source>
</reference>
<evidence type="ECO:0000256" key="1">
    <source>
        <dbReference type="ARBA" id="ARBA00004370"/>
    </source>
</evidence>
<evidence type="ECO:0000313" key="7">
    <source>
        <dbReference type="EMBL" id="KAJ1360014.1"/>
    </source>
</evidence>
<dbReference type="EMBL" id="JAHQIW010003759">
    <property type="protein sequence ID" value="KAJ1360014.1"/>
    <property type="molecule type" value="Genomic_DNA"/>
</dbReference>
<evidence type="ECO:0000256" key="5">
    <source>
        <dbReference type="SAM" id="MobiDB-lite"/>
    </source>
</evidence>
<gene>
    <name evidence="7" type="ORF">KIN20_018876</name>
</gene>
<dbReference type="Proteomes" id="UP001196413">
    <property type="component" value="Unassembled WGS sequence"/>
</dbReference>
<comment type="caution">
    <text evidence="7">The sequence shown here is derived from an EMBL/GenBank/DDBJ whole genome shotgun (WGS) entry which is preliminary data.</text>
</comment>
<feature type="region of interest" description="Disordered" evidence="5">
    <location>
        <begin position="1"/>
        <end position="80"/>
    </location>
</feature>
<feature type="compositionally biased region" description="Low complexity" evidence="5">
    <location>
        <begin position="9"/>
        <end position="27"/>
    </location>
</feature>
<organism evidence="7 8">
    <name type="scientific">Parelaphostrongylus tenuis</name>
    <name type="common">Meningeal worm</name>
    <dbReference type="NCBI Taxonomy" id="148309"/>
    <lineage>
        <taxon>Eukaryota</taxon>
        <taxon>Metazoa</taxon>
        <taxon>Ecdysozoa</taxon>
        <taxon>Nematoda</taxon>
        <taxon>Chromadorea</taxon>
        <taxon>Rhabditida</taxon>
        <taxon>Rhabditina</taxon>
        <taxon>Rhabditomorpha</taxon>
        <taxon>Strongyloidea</taxon>
        <taxon>Metastrongylidae</taxon>
        <taxon>Parelaphostrongylus</taxon>
    </lineage>
</organism>
<accession>A0AAD5N803</accession>
<dbReference type="GO" id="GO:0016020">
    <property type="term" value="C:membrane"/>
    <property type="evidence" value="ECO:0007669"/>
    <property type="project" value="UniProtKB-SubCell"/>
</dbReference>
<keyword evidence="8" id="KW-1185">Reference proteome</keyword>
<protein>
    <submittedName>
        <fullName evidence="7">Uncharacterized protein</fullName>
    </submittedName>
</protein>
<evidence type="ECO:0000313" key="8">
    <source>
        <dbReference type="Proteomes" id="UP001196413"/>
    </source>
</evidence>